<dbReference type="RefSeq" id="WP_089423190.1">
    <property type="nucleotide sequence ID" value="NZ_CP022418.1"/>
</dbReference>
<keyword evidence="3" id="KW-0614">Plasmid</keyword>
<dbReference type="AlphaFoldDB" id="A0A221K881"/>
<dbReference type="Gene3D" id="3.10.450.160">
    <property type="entry name" value="inner membrane protein cigr"/>
    <property type="match status" value="1"/>
</dbReference>
<dbReference type="InterPro" id="IPR024572">
    <property type="entry name" value="RcnB"/>
</dbReference>
<feature type="signal peptide" evidence="2">
    <location>
        <begin position="1"/>
        <end position="21"/>
    </location>
</feature>
<dbReference type="KEGG" id="spse:SULPSESMR1_04468"/>
<evidence type="ECO:0000313" key="3">
    <source>
        <dbReference type="EMBL" id="ASM75189.1"/>
    </source>
</evidence>
<keyword evidence="4" id="KW-1185">Reference proteome</keyword>
<feature type="region of interest" description="Disordered" evidence="1">
    <location>
        <begin position="16"/>
        <end position="80"/>
    </location>
</feature>
<dbReference type="Proteomes" id="UP000199754">
    <property type="component" value="Plasmid pSMR1-3"/>
</dbReference>
<keyword evidence="2" id="KW-0732">Signal</keyword>
<protein>
    <recommendedName>
        <fullName evidence="5">Nickel/cobalt transporter regulator</fullName>
    </recommendedName>
</protein>
<dbReference type="OrthoDB" id="7666115at2"/>
<organism evidence="3 4">
    <name type="scientific">Pseudosulfitobacter pseudonitzschiae</name>
    <dbReference type="NCBI Taxonomy" id="1402135"/>
    <lineage>
        <taxon>Bacteria</taxon>
        <taxon>Pseudomonadati</taxon>
        <taxon>Pseudomonadota</taxon>
        <taxon>Alphaproteobacteria</taxon>
        <taxon>Rhodobacterales</taxon>
        <taxon>Roseobacteraceae</taxon>
        <taxon>Pseudosulfitobacter</taxon>
    </lineage>
</organism>
<evidence type="ECO:0000256" key="1">
    <source>
        <dbReference type="SAM" id="MobiDB-lite"/>
    </source>
</evidence>
<evidence type="ECO:0008006" key="5">
    <source>
        <dbReference type="Google" id="ProtNLM"/>
    </source>
</evidence>
<dbReference type="Pfam" id="PF11776">
    <property type="entry name" value="RcnB"/>
    <property type="match status" value="1"/>
</dbReference>
<evidence type="ECO:0000313" key="4">
    <source>
        <dbReference type="Proteomes" id="UP000199754"/>
    </source>
</evidence>
<accession>A0A221K881</accession>
<evidence type="ECO:0000256" key="2">
    <source>
        <dbReference type="SAM" id="SignalP"/>
    </source>
</evidence>
<dbReference type="EMBL" id="CP022418">
    <property type="protein sequence ID" value="ASM75189.1"/>
    <property type="molecule type" value="Genomic_DNA"/>
</dbReference>
<reference evidence="3 4" key="1">
    <citation type="submission" date="2017-07" db="EMBL/GenBank/DDBJ databases">
        <title>Genome Sequence of Sulfitobacter pseudonitzschiae Strain SMR1 Isolated from a culture of the Diatom Skeletonema marinoi.</title>
        <authorList>
            <person name="Topel M."/>
            <person name="Pinder M.I.M."/>
            <person name="Johansson O.N."/>
            <person name="Kourtchenko O."/>
            <person name="Godhe A."/>
            <person name="Clarke A.K."/>
        </authorList>
    </citation>
    <scope>NUCLEOTIDE SEQUENCE [LARGE SCALE GENOMIC DNA]</scope>
    <source>
        <strain evidence="3 4">SMR1</strain>
        <plasmid evidence="3 4">pSMR1-3</plasmid>
    </source>
</reference>
<proteinExistence type="predicted"/>
<name>A0A221K881_9RHOB</name>
<geneLocation type="plasmid" evidence="3 4">
    <name>pSMR1-3</name>
</geneLocation>
<gene>
    <name evidence="3" type="ORF">SULPSESMR1_04468</name>
</gene>
<feature type="chain" id="PRO_5012939895" description="Nickel/cobalt transporter regulator" evidence="2">
    <location>
        <begin position="22"/>
        <end position="133"/>
    </location>
</feature>
<sequence length="133" mass="14610">MKRFILAVTVSMIALSGAAQADPPRKDNSHRGDVVQAEPQKKDSNNRGNAVQAAPGQVKKQETSKQAPKSSARRFAPGQRMQEGYKSFANFRDYNLPDPGRGYRYVHYENDVYKISTETAVVAAVIGALSALR</sequence>
<feature type="compositionally biased region" description="Basic and acidic residues" evidence="1">
    <location>
        <begin position="23"/>
        <end position="45"/>
    </location>
</feature>